<dbReference type="AlphaFoldDB" id="A0A518HDY3"/>
<dbReference type="PROSITE" id="PS00018">
    <property type="entry name" value="EF_HAND_1"/>
    <property type="match status" value="1"/>
</dbReference>
<dbReference type="InterPro" id="IPR002105">
    <property type="entry name" value="Dockerin_1_rpt"/>
</dbReference>
<dbReference type="CDD" id="cd14256">
    <property type="entry name" value="Dockerin_I"/>
    <property type="match status" value="1"/>
</dbReference>
<dbReference type="Proteomes" id="UP000317835">
    <property type="component" value="Chromosome"/>
</dbReference>
<dbReference type="InterPro" id="IPR018247">
    <property type="entry name" value="EF_Hand_1_Ca_BS"/>
</dbReference>
<feature type="region of interest" description="Disordered" evidence="1">
    <location>
        <begin position="1"/>
        <end position="34"/>
    </location>
</feature>
<evidence type="ECO:0000256" key="1">
    <source>
        <dbReference type="SAM" id="MobiDB-lite"/>
    </source>
</evidence>
<organism evidence="2 3">
    <name type="scientific">Tautonia plasticadhaerens</name>
    <dbReference type="NCBI Taxonomy" id="2527974"/>
    <lineage>
        <taxon>Bacteria</taxon>
        <taxon>Pseudomonadati</taxon>
        <taxon>Planctomycetota</taxon>
        <taxon>Planctomycetia</taxon>
        <taxon>Isosphaerales</taxon>
        <taxon>Isosphaeraceae</taxon>
        <taxon>Tautonia</taxon>
    </lineage>
</organism>
<name>A0A518HDY3_9BACT</name>
<dbReference type="InterPro" id="IPR059226">
    <property type="entry name" value="Choice_anch_Q_dom"/>
</dbReference>
<dbReference type="SUPFAM" id="SSF51126">
    <property type="entry name" value="Pectin lyase-like"/>
    <property type="match status" value="2"/>
</dbReference>
<evidence type="ECO:0000313" key="2">
    <source>
        <dbReference type="EMBL" id="QDV39065.1"/>
    </source>
</evidence>
<evidence type="ECO:0008006" key="4">
    <source>
        <dbReference type="Google" id="ProtNLM"/>
    </source>
</evidence>
<dbReference type="Gene3D" id="1.10.1330.10">
    <property type="entry name" value="Dockerin domain"/>
    <property type="match status" value="1"/>
</dbReference>
<evidence type="ECO:0000313" key="3">
    <source>
        <dbReference type="Proteomes" id="UP000317835"/>
    </source>
</evidence>
<dbReference type="InterPro" id="IPR036439">
    <property type="entry name" value="Dockerin_dom_sf"/>
</dbReference>
<dbReference type="KEGG" id="tpla:ElP_70280"/>
<dbReference type="NCBIfam" id="NF041518">
    <property type="entry name" value="choice_anch_Q"/>
    <property type="match status" value="1"/>
</dbReference>
<reference evidence="2 3" key="1">
    <citation type="submission" date="2019-02" db="EMBL/GenBank/DDBJ databases">
        <title>Deep-cultivation of Planctomycetes and their phenomic and genomic characterization uncovers novel biology.</title>
        <authorList>
            <person name="Wiegand S."/>
            <person name="Jogler M."/>
            <person name="Boedeker C."/>
            <person name="Pinto D."/>
            <person name="Vollmers J."/>
            <person name="Rivas-Marin E."/>
            <person name="Kohn T."/>
            <person name="Peeters S.H."/>
            <person name="Heuer A."/>
            <person name="Rast P."/>
            <person name="Oberbeckmann S."/>
            <person name="Bunk B."/>
            <person name="Jeske O."/>
            <person name="Meyerdierks A."/>
            <person name="Storesund J.E."/>
            <person name="Kallscheuer N."/>
            <person name="Luecker S."/>
            <person name="Lage O.M."/>
            <person name="Pohl T."/>
            <person name="Merkel B.J."/>
            <person name="Hornburger P."/>
            <person name="Mueller R.-W."/>
            <person name="Bruemmer F."/>
            <person name="Labrenz M."/>
            <person name="Spormann A.M."/>
            <person name="Op den Camp H."/>
            <person name="Overmann J."/>
            <person name="Amann R."/>
            <person name="Jetten M.S.M."/>
            <person name="Mascher T."/>
            <person name="Medema M.H."/>
            <person name="Devos D.P."/>
            <person name="Kaster A.-K."/>
            <person name="Ovreas L."/>
            <person name="Rohde M."/>
            <person name="Galperin M.Y."/>
            <person name="Jogler C."/>
        </authorList>
    </citation>
    <scope>NUCLEOTIDE SEQUENCE [LARGE SCALE GENOMIC DNA]</scope>
    <source>
        <strain evidence="2 3">ElP</strain>
    </source>
</reference>
<sequence length="808" mass="82435">MDSSSVRGRRPRKGRDGPGRPPSPRASRRRRPTVEAMERRALLSTILVDTFADEVQPDATTSLREAIALAASTPGDDAVVLPAIIDGAQSSYALALGQLAVDDADALTIRSEGGPATIDALGNSRVLSISARSVVELSGLAITGGEAEERGGAIYLDGGSLSLVGSSASGQANSTLEPSPDLQVGYGGGIYNAGGTLSLVDSSVSGGAVSPHAPTNSPRIGYGGGIYNDGGSVSIVGGSVSGQAGPASADTEDDFFPERYVFIDGQGGGIYNGGGSVSIVDSSVSGRAGGTWAAYDFGDLAGAGTGGAIYSTGAVSILGSGVEGTAHVGGAVYSLGTLELDRSIVSGRAEGERPHSPITPVSEAPAHAGGIYSEGTASISRTSLSGVIFDPEAWGDGGGIENRGTMALIDTTVHDSRAPRHGPGIYNSGTLDITGGTIIGNTPSASYTSPPGLGGGIYNSGPLTITNTLIAGNSGRQSYGLGIANGGAETGWDDEAGRWIIEEGGAITITNSTIAQASPALDSDLYGYGGTWTLTNTIVGWSTGVSFEPESAHNIFGPYSVVNLTDGENGNRVGIDPMLDESSVPLPGSPAIDAGLTLGDVTADLRGISRPQGPAHDVGAFEVPVAGGPDLRFDALEVQHGQAQRSFIRTVEAHFTVGEPWALYELFDRGAARMSWVPVSWDASGNPVVGPQEPVPLDGVLGVSGDVLRFDFGPQGIGGDRNSGVGDGSYWIELDLDGDDVFETVLQDQGFHRLLGDVNGDRVVDNRDFSRILASYGTGDPEADVNGDGAVNALDRTLAIRSRGHRIP</sequence>
<gene>
    <name evidence="2" type="ORF">ElP_70280</name>
</gene>
<dbReference type="EMBL" id="CP036426">
    <property type="protein sequence ID" value="QDV39065.1"/>
    <property type="molecule type" value="Genomic_DNA"/>
</dbReference>
<dbReference type="Pfam" id="PF00404">
    <property type="entry name" value="Dockerin_1"/>
    <property type="match status" value="1"/>
</dbReference>
<dbReference type="InterPro" id="IPR011050">
    <property type="entry name" value="Pectin_lyase_fold/virulence"/>
</dbReference>
<dbReference type="GO" id="GO:0000272">
    <property type="term" value="P:polysaccharide catabolic process"/>
    <property type="evidence" value="ECO:0007669"/>
    <property type="project" value="InterPro"/>
</dbReference>
<keyword evidence="3" id="KW-1185">Reference proteome</keyword>
<dbReference type="GO" id="GO:0004553">
    <property type="term" value="F:hydrolase activity, hydrolyzing O-glycosyl compounds"/>
    <property type="evidence" value="ECO:0007669"/>
    <property type="project" value="InterPro"/>
</dbReference>
<accession>A0A518HDY3</accession>
<protein>
    <recommendedName>
        <fullName evidence="4">Dockerin domain-containing protein</fullName>
    </recommendedName>
</protein>
<proteinExistence type="predicted"/>
<dbReference type="SUPFAM" id="SSF63446">
    <property type="entry name" value="Type I dockerin domain"/>
    <property type="match status" value="1"/>
</dbReference>